<dbReference type="InterPro" id="IPR038446">
    <property type="entry name" value="CEBP_ZZ_sf"/>
</dbReference>
<dbReference type="PANTHER" id="PTHR12566">
    <property type="entry name" value="CYTOPLASMIC POLYADENYLATION ELEMENT BINDING PROTEIN CPEB"/>
    <property type="match status" value="1"/>
</dbReference>
<organism evidence="5 6">
    <name type="scientific">Artemia franciscana</name>
    <name type="common">Brine shrimp</name>
    <name type="synonym">Artemia sanfranciscana</name>
    <dbReference type="NCBI Taxonomy" id="6661"/>
    <lineage>
        <taxon>Eukaryota</taxon>
        <taxon>Metazoa</taxon>
        <taxon>Ecdysozoa</taxon>
        <taxon>Arthropoda</taxon>
        <taxon>Crustacea</taxon>
        <taxon>Branchiopoda</taxon>
        <taxon>Anostraca</taxon>
        <taxon>Artemiidae</taxon>
        <taxon>Artemia</taxon>
    </lineage>
</organism>
<dbReference type="GO" id="GO:0005634">
    <property type="term" value="C:nucleus"/>
    <property type="evidence" value="ECO:0007669"/>
    <property type="project" value="TreeGrafter"/>
</dbReference>
<dbReference type="SUPFAM" id="SSF54928">
    <property type="entry name" value="RNA-binding domain, RBD"/>
    <property type="match status" value="1"/>
</dbReference>
<dbReference type="InterPro" id="IPR000504">
    <property type="entry name" value="RRM_dom"/>
</dbReference>
<evidence type="ECO:0000256" key="1">
    <source>
        <dbReference type="ARBA" id="ARBA00022884"/>
    </source>
</evidence>
<dbReference type="Proteomes" id="UP001187531">
    <property type="component" value="Unassembled WGS sequence"/>
</dbReference>
<dbReference type="SMART" id="SM00360">
    <property type="entry name" value="RRM"/>
    <property type="match status" value="2"/>
</dbReference>
<evidence type="ECO:0000256" key="3">
    <source>
        <dbReference type="SAM" id="MobiDB-lite"/>
    </source>
</evidence>
<sequence length="609" mass="68485">WNEWGSLIFSLTSELAVNISSIIMNQNALDPNRRPSPYEILSQQVANSKSKDVDTLMTLSSNFSVVKNDSKPKDGETLLSTSSSYSAGNTDTSQTDSGFGSSLETSLETKGTMGATFYFDSSSSHGDEMNRYPDPLYLRKQAEAMQFGAREHEENPPSITRTFNHVRERSFSVGPLAHSRHDFIPGSGRIRQIPSYLPLTAPSNREGSPLSASHHQDGRIWDFGQLDSYLSFLPSAASTPGASGPSMSFPFERRRTDSESMMSNSSMTRANSAQSHFMQDEQYGTDWLDRPTKIKREYLPFNATSIPPPSISDSGSFDANLGITYPLSIPPVWCGRIPTREYNRNVVVFSCKVFLGGVPWDTDDELLASTFQEFGNIRVEWPNRDNCPAPPKGYVYIIFESEKQVKKMLGRCTIDPRDGGSYFYVSSRKFRAKEVQVIPWVLSDSNYVPIGTGLSFPGHRLDTKRTVFVGALHGVMTAENLYRIFNETFGDVIYAGIDTDKYKYPIGSGRVTFSSFQAFMRAVKVGYVEVRTTKFRKKLQIEPYLEDSQCCKCNLMIAPYFCRDPLCFKYYCKSCWTVDHPEGSQLASHKVITRTERNTIMRASMDHAF</sequence>
<keyword evidence="1 2" id="KW-0694">RNA-binding</keyword>
<proteinExistence type="predicted"/>
<reference evidence="5" key="1">
    <citation type="submission" date="2023-07" db="EMBL/GenBank/DDBJ databases">
        <title>Chromosome-level genome assembly of Artemia franciscana.</title>
        <authorList>
            <person name="Jo E."/>
        </authorList>
    </citation>
    <scope>NUCLEOTIDE SEQUENCE</scope>
    <source>
        <tissue evidence="5">Whole body</tissue>
    </source>
</reference>
<dbReference type="Pfam" id="PF16367">
    <property type="entry name" value="RRM_7"/>
    <property type="match status" value="1"/>
</dbReference>
<feature type="compositionally biased region" description="Polar residues" evidence="3">
    <location>
        <begin position="78"/>
        <end position="105"/>
    </location>
</feature>
<name>A0AA88IMM5_ARTSF</name>
<feature type="domain" description="RRM" evidence="4">
    <location>
        <begin position="351"/>
        <end position="437"/>
    </location>
</feature>
<dbReference type="GO" id="GO:0045202">
    <property type="term" value="C:synapse"/>
    <property type="evidence" value="ECO:0007669"/>
    <property type="project" value="TreeGrafter"/>
</dbReference>
<comment type="caution">
    <text evidence="5">The sequence shown here is derived from an EMBL/GenBank/DDBJ whole genome shotgun (WGS) entry which is preliminary data.</text>
</comment>
<dbReference type="Pfam" id="PF16366">
    <property type="entry name" value="CEBP_ZZ"/>
    <property type="match status" value="1"/>
</dbReference>
<dbReference type="CDD" id="cd19757">
    <property type="entry name" value="Bbox1"/>
    <property type="match status" value="1"/>
</dbReference>
<feature type="non-terminal residue" evidence="5">
    <location>
        <position position="1"/>
    </location>
</feature>
<dbReference type="InterPro" id="IPR034819">
    <property type="entry name" value="CPEB"/>
</dbReference>
<dbReference type="PROSITE" id="PS50102">
    <property type="entry name" value="RRM"/>
    <property type="match status" value="2"/>
</dbReference>
<dbReference type="Gene3D" id="4.10.640.40">
    <property type="entry name" value="Cytoplasmic polyadenylation element-binding protein, ZZ domain"/>
    <property type="match status" value="1"/>
</dbReference>
<gene>
    <name evidence="5" type="ORF">QYM36_001149</name>
</gene>
<dbReference type="EMBL" id="JAVRJZ010000003">
    <property type="protein sequence ID" value="KAK2724552.1"/>
    <property type="molecule type" value="Genomic_DNA"/>
</dbReference>
<dbReference type="AlphaFoldDB" id="A0AA88IMM5"/>
<accession>A0AA88IMM5</accession>
<dbReference type="CDD" id="cd12725">
    <property type="entry name" value="RRM2_CPEB1"/>
    <property type="match status" value="1"/>
</dbReference>
<evidence type="ECO:0000313" key="5">
    <source>
        <dbReference type="EMBL" id="KAK2724552.1"/>
    </source>
</evidence>
<dbReference type="GO" id="GO:0005737">
    <property type="term" value="C:cytoplasm"/>
    <property type="evidence" value="ECO:0007669"/>
    <property type="project" value="TreeGrafter"/>
</dbReference>
<dbReference type="Gene3D" id="3.30.70.330">
    <property type="match status" value="2"/>
</dbReference>
<dbReference type="GO" id="GO:2000766">
    <property type="term" value="P:negative regulation of cytoplasmic translation"/>
    <property type="evidence" value="ECO:0007669"/>
    <property type="project" value="TreeGrafter"/>
</dbReference>
<dbReference type="InterPro" id="IPR035979">
    <property type="entry name" value="RBD_domain_sf"/>
</dbReference>
<dbReference type="InterPro" id="IPR012677">
    <property type="entry name" value="Nucleotide-bd_a/b_plait_sf"/>
</dbReference>
<keyword evidence="6" id="KW-1185">Reference proteome</keyword>
<feature type="domain" description="RRM" evidence="4">
    <location>
        <begin position="465"/>
        <end position="546"/>
    </location>
</feature>
<dbReference type="PANTHER" id="PTHR12566:SF9">
    <property type="entry name" value="CYTOPLASMIC POLYADENYLATION ELEMENT-BINDING PROTEIN 1"/>
    <property type="match status" value="1"/>
</dbReference>
<dbReference type="FunFam" id="3.30.70.330:FF:000483">
    <property type="entry name" value="Cytoplasmic polyadenylation element-binding protein 2"/>
    <property type="match status" value="1"/>
</dbReference>
<dbReference type="GO" id="GO:0008135">
    <property type="term" value="F:translation factor activity, RNA binding"/>
    <property type="evidence" value="ECO:0007669"/>
    <property type="project" value="TreeGrafter"/>
</dbReference>
<evidence type="ECO:0000259" key="4">
    <source>
        <dbReference type="PROSITE" id="PS50102"/>
    </source>
</evidence>
<dbReference type="GO" id="GO:0003730">
    <property type="term" value="F:mRNA 3'-UTR binding"/>
    <property type="evidence" value="ECO:0007669"/>
    <property type="project" value="InterPro"/>
</dbReference>
<dbReference type="GO" id="GO:0000900">
    <property type="term" value="F:mRNA regulatory element binding translation repressor activity"/>
    <property type="evidence" value="ECO:0007669"/>
    <property type="project" value="TreeGrafter"/>
</dbReference>
<dbReference type="InterPro" id="IPR032296">
    <property type="entry name" value="CEBP_ZZ"/>
</dbReference>
<evidence type="ECO:0000313" key="6">
    <source>
        <dbReference type="Proteomes" id="UP001187531"/>
    </source>
</evidence>
<dbReference type="GO" id="GO:0043022">
    <property type="term" value="F:ribosome binding"/>
    <property type="evidence" value="ECO:0007669"/>
    <property type="project" value="TreeGrafter"/>
</dbReference>
<evidence type="ECO:0000256" key="2">
    <source>
        <dbReference type="PROSITE-ProRule" id="PRU00176"/>
    </source>
</evidence>
<protein>
    <recommendedName>
        <fullName evidence="4">RRM domain-containing protein</fullName>
    </recommendedName>
</protein>
<dbReference type="GO" id="GO:0043005">
    <property type="term" value="C:neuron projection"/>
    <property type="evidence" value="ECO:0007669"/>
    <property type="project" value="TreeGrafter"/>
</dbReference>
<feature type="region of interest" description="Disordered" evidence="3">
    <location>
        <begin position="67"/>
        <end position="105"/>
    </location>
</feature>